<keyword evidence="3" id="KW-1185">Reference proteome</keyword>
<name>A0A372NNI5_9SPHI</name>
<comment type="caution">
    <text evidence="2">The sequence shown here is derived from an EMBL/GenBank/DDBJ whole genome shotgun (WGS) entry which is preliminary data.</text>
</comment>
<keyword evidence="1" id="KW-1133">Transmembrane helix</keyword>
<sequence length="100" mass="11192">MEAKDLLTTRRFTKPLHYTLAYYVIVIVAITLFNVLPGFKSGPCTPNLDVLSIFLSFFGAVLLLCVNLIRLKQRGRIYLSSVIIHALVVLTGIIFLVLNP</sequence>
<reference evidence="2 3" key="1">
    <citation type="submission" date="2018-08" db="EMBL/GenBank/DDBJ databases">
        <title>Mucilaginibacter sp. MYSH2.</title>
        <authorList>
            <person name="Seo T."/>
        </authorList>
    </citation>
    <scope>NUCLEOTIDE SEQUENCE [LARGE SCALE GENOMIC DNA]</scope>
    <source>
        <strain evidence="2 3">MYSH2</strain>
    </source>
</reference>
<evidence type="ECO:0000313" key="2">
    <source>
        <dbReference type="EMBL" id="RFZ90484.1"/>
    </source>
</evidence>
<accession>A0A372NNI5</accession>
<dbReference type="OrthoDB" id="9968054at2"/>
<evidence type="ECO:0000256" key="1">
    <source>
        <dbReference type="SAM" id="Phobius"/>
    </source>
</evidence>
<keyword evidence="1" id="KW-0812">Transmembrane</keyword>
<proteinExistence type="predicted"/>
<protein>
    <submittedName>
        <fullName evidence="2">Uncharacterized protein</fullName>
    </submittedName>
</protein>
<feature type="transmembrane region" description="Helical" evidence="1">
    <location>
        <begin position="20"/>
        <end position="39"/>
    </location>
</feature>
<dbReference type="Proteomes" id="UP000264217">
    <property type="component" value="Unassembled WGS sequence"/>
</dbReference>
<feature type="transmembrane region" description="Helical" evidence="1">
    <location>
        <begin position="77"/>
        <end position="98"/>
    </location>
</feature>
<dbReference type="RefSeq" id="WP_117393896.1">
    <property type="nucleotide sequence ID" value="NZ_QWDC01000004.1"/>
</dbReference>
<evidence type="ECO:0000313" key="3">
    <source>
        <dbReference type="Proteomes" id="UP000264217"/>
    </source>
</evidence>
<dbReference type="EMBL" id="QWDC01000004">
    <property type="protein sequence ID" value="RFZ90484.1"/>
    <property type="molecule type" value="Genomic_DNA"/>
</dbReference>
<dbReference type="AlphaFoldDB" id="A0A372NNI5"/>
<keyword evidence="1" id="KW-0472">Membrane</keyword>
<organism evidence="2 3">
    <name type="scientific">Mucilaginibacter conchicola</name>
    <dbReference type="NCBI Taxonomy" id="2303333"/>
    <lineage>
        <taxon>Bacteria</taxon>
        <taxon>Pseudomonadati</taxon>
        <taxon>Bacteroidota</taxon>
        <taxon>Sphingobacteriia</taxon>
        <taxon>Sphingobacteriales</taxon>
        <taxon>Sphingobacteriaceae</taxon>
        <taxon>Mucilaginibacter</taxon>
    </lineage>
</organism>
<gene>
    <name evidence="2" type="ORF">D0C36_22130</name>
</gene>
<feature type="transmembrane region" description="Helical" evidence="1">
    <location>
        <begin position="51"/>
        <end position="70"/>
    </location>
</feature>